<dbReference type="Gene3D" id="3.40.50.12780">
    <property type="entry name" value="N-terminal domain of ligase-like"/>
    <property type="match status" value="1"/>
</dbReference>
<protein>
    <submittedName>
        <fullName evidence="5">Amino acid adenylation domain-containing protein</fullName>
    </submittedName>
</protein>
<dbReference type="Proteomes" id="UP000470404">
    <property type="component" value="Unassembled WGS sequence"/>
</dbReference>
<dbReference type="GO" id="GO:0031177">
    <property type="term" value="F:phosphopantetheine binding"/>
    <property type="evidence" value="ECO:0007669"/>
    <property type="project" value="TreeGrafter"/>
</dbReference>
<evidence type="ECO:0000313" key="7">
    <source>
        <dbReference type="Proteomes" id="UP000470404"/>
    </source>
</evidence>
<dbReference type="GO" id="GO:0044550">
    <property type="term" value="P:secondary metabolite biosynthetic process"/>
    <property type="evidence" value="ECO:0007669"/>
    <property type="project" value="TreeGrafter"/>
</dbReference>
<dbReference type="EMBL" id="FOWC01000008">
    <property type="protein sequence ID" value="SFP97391.1"/>
    <property type="molecule type" value="Genomic_DNA"/>
</dbReference>
<dbReference type="STRING" id="112413.SAMN05421854_10850"/>
<evidence type="ECO:0000256" key="1">
    <source>
        <dbReference type="SAM" id="MobiDB-lite"/>
    </source>
</evidence>
<reference evidence="4 7" key="2">
    <citation type="submission" date="2020-01" db="EMBL/GenBank/DDBJ databases">
        <title>Insect and environment-associated Actinomycetes.</title>
        <authorList>
            <person name="Currrie C."/>
            <person name="Chevrette M."/>
            <person name="Carlson C."/>
            <person name="Stubbendieck R."/>
            <person name="Wendt-Pienkowski E."/>
        </authorList>
    </citation>
    <scope>NUCLEOTIDE SEQUENCE [LARGE SCALE GENOMIC DNA]</scope>
    <source>
        <strain evidence="4 7">SID8386</strain>
    </source>
</reference>
<dbReference type="RefSeq" id="WP_067580059.1">
    <property type="nucleotide sequence ID" value="NZ_FOWC01000008.1"/>
</dbReference>
<feature type="region of interest" description="Disordered" evidence="1">
    <location>
        <begin position="132"/>
        <end position="151"/>
    </location>
</feature>
<keyword evidence="7" id="KW-1185">Reference proteome</keyword>
<sequence length="511" mass="54364">MDDSRQTRADLPGPRTVCELFEHQVRTRPDATAVRTAARSWTYAEFGRETARLAHRLSRLGAGPDTIVGMPIPRGAAALIGIVATMRSGAGCLPLDPDDPPARNREVLRDVGCELTLALSPDDRLPGVQLLDDPTLQDEPETGEGLPAPAPQDLAYAITTSGSTGRPKVVGVPHEGIVNLILASRDDLDLIRPDDAVLWTSPATVDITMQDCLMALCCGAAVAVPRQGELPATRIVHEARTLGATVLDIPAAMVGPYGESLLPRLAKAGVRLVAAGSSQLDGRGLADAAGSMVVQNCYGPTEASVAVTWYRCLSSTPQRAPIGKAIRNVRTYVLDEELRQVPAGEVGQLFLAGPALARGYLGLPARTARAFLPDPYSPAPGERMYATGDRVVRQPDGDLVFHGRIDDQVKINGFRVETGEVEHALLQCPGVADAVMLVREDAPGGTAVVAFLAGTPSADEELARRLRERLPGHMVPRFYVWLDELPLNRPGKVDRAALAEVPVADLVYGGG</sequence>
<dbReference type="InterPro" id="IPR025110">
    <property type="entry name" value="AMP-bd_C"/>
</dbReference>
<gene>
    <name evidence="4" type="ORF">G3I59_18280</name>
    <name evidence="5" type="ORF">SAMN05421854_10850</name>
</gene>
<dbReference type="GO" id="GO:0005737">
    <property type="term" value="C:cytoplasm"/>
    <property type="evidence" value="ECO:0007669"/>
    <property type="project" value="TreeGrafter"/>
</dbReference>
<evidence type="ECO:0000313" key="4">
    <source>
        <dbReference type="EMBL" id="NEC57493.1"/>
    </source>
</evidence>
<dbReference type="InterPro" id="IPR045851">
    <property type="entry name" value="AMP-bd_C_sf"/>
</dbReference>
<evidence type="ECO:0000259" key="2">
    <source>
        <dbReference type="Pfam" id="PF00501"/>
    </source>
</evidence>
<evidence type="ECO:0000313" key="5">
    <source>
        <dbReference type="EMBL" id="SFP97391.1"/>
    </source>
</evidence>
<accession>A0A1I5UQ50</accession>
<dbReference type="Pfam" id="PF00501">
    <property type="entry name" value="AMP-binding"/>
    <property type="match status" value="1"/>
</dbReference>
<dbReference type="Gene3D" id="3.30.300.30">
    <property type="match status" value="1"/>
</dbReference>
<dbReference type="InterPro" id="IPR042099">
    <property type="entry name" value="ANL_N_sf"/>
</dbReference>
<dbReference type="InterPro" id="IPR010071">
    <property type="entry name" value="AA_adenyl_dom"/>
</dbReference>
<feature type="domain" description="AMP-binding enzyme C-terminal" evidence="3">
    <location>
        <begin position="420"/>
        <end position="492"/>
    </location>
</feature>
<dbReference type="PANTHER" id="PTHR45527">
    <property type="entry name" value="NONRIBOSOMAL PEPTIDE SYNTHETASE"/>
    <property type="match status" value="1"/>
</dbReference>
<evidence type="ECO:0000259" key="3">
    <source>
        <dbReference type="Pfam" id="PF13193"/>
    </source>
</evidence>
<dbReference type="CDD" id="cd05930">
    <property type="entry name" value="A_NRPS"/>
    <property type="match status" value="1"/>
</dbReference>
<organism evidence="5 6">
    <name type="scientific">Amycolatopsis rubida</name>
    <dbReference type="NCBI Taxonomy" id="112413"/>
    <lineage>
        <taxon>Bacteria</taxon>
        <taxon>Bacillati</taxon>
        <taxon>Actinomycetota</taxon>
        <taxon>Actinomycetes</taxon>
        <taxon>Pseudonocardiales</taxon>
        <taxon>Pseudonocardiaceae</taxon>
        <taxon>Amycolatopsis</taxon>
    </lineage>
</organism>
<dbReference type="AlphaFoldDB" id="A0A1I5UQ50"/>
<proteinExistence type="predicted"/>
<reference evidence="5 6" key="1">
    <citation type="submission" date="2016-10" db="EMBL/GenBank/DDBJ databases">
        <authorList>
            <person name="de Groot N.N."/>
        </authorList>
    </citation>
    <scope>NUCLEOTIDE SEQUENCE [LARGE SCALE GENOMIC DNA]</scope>
    <source>
        <strain evidence="5 6">DSM 44637</strain>
    </source>
</reference>
<dbReference type="OrthoDB" id="3243414at2"/>
<dbReference type="SUPFAM" id="SSF56801">
    <property type="entry name" value="Acetyl-CoA synthetase-like"/>
    <property type="match status" value="1"/>
</dbReference>
<feature type="domain" description="AMP-dependent synthetase/ligase" evidence="2">
    <location>
        <begin position="21"/>
        <end position="361"/>
    </location>
</feature>
<dbReference type="GO" id="GO:0043041">
    <property type="term" value="P:amino acid activation for nonribosomal peptide biosynthetic process"/>
    <property type="evidence" value="ECO:0007669"/>
    <property type="project" value="TreeGrafter"/>
</dbReference>
<dbReference type="Proteomes" id="UP000199137">
    <property type="component" value="Unassembled WGS sequence"/>
</dbReference>
<dbReference type="NCBIfam" id="TIGR01733">
    <property type="entry name" value="AA-adenyl-dom"/>
    <property type="match status" value="1"/>
</dbReference>
<dbReference type="EMBL" id="JAAGNC010000090">
    <property type="protein sequence ID" value="NEC57493.1"/>
    <property type="molecule type" value="Genomic_DNA"/>
</dbReference>
<dbReference type="InterPro" id="IPR000873">
    <property type="entry name" value="AMP-dep_synth/lig_dom"/>
</dbReference>
<name>A0A1I5UQ50_9PSEU</name>
<dbReference type="Pfam" id="PF13193">
    <property type="entry name" value="AMP-binding_C"/>
    <property type="match status" value="1"/>
</dbReference>
<evidence type="ECO:0000313" key="6">
    <source>
        <dbReference type="Proteomes" id="UP000199137"/>
    </source>
</evidence>
<dbReference type="PANTHER" id="PTHR45527:SF1">
    <property type="entry name" value="FATTY ACID SYNTHASE"/>
    <property type="match status" value="1"/>
</dbReference>